<sequence length="91" mass="9978">MTEPRSAQSGGGGADQERQDWAEGLVARLDGPMSALGVVFLFVVLGQTLARSPVLITVLAVLAWGLWLIFAGEFLLRLYVAPRRGRFLRKH</sequence>
<dbReference type="STRING" id="1406858.GCA_000710895_07151"/>
<dbReference type="GO" id="GO:0016020">
    <property type="term" value="C:membrane"/>
    <property type="evidence" value="ECO:0007669"/>
    <property type="project" value="UniProtKB-SubCell"/>
</dbReference>
<protein>
    <submittedName>
        <fullName evidence="6">Uncharacterized protein</fullName>
    </submittedName>
</protein>
<evidence type="ECO:0000256" key="5">
    <source>
        <dbReference type="SAM" id="Phobius"/>
    </source>
</evidence>
<evidence type="ECO:0000256" key="2">
    <source>
        <dbReference type="ARBA" id="ARBA00022692"/>
    </source>
</evidence>
<keyword evidence="4 5" id="KW-0472">Membrane</keyword>
<dbReference type="Proteomes" id="UP000255467">
    <property type="component" value="Unassembled WGS sequence"/>
</dbReference>
<dbReference type="RefSeq" id="WP_115061567.1">
    <property type="nucleotide sequence ID" value="NZ_JADLRH010000003.1"/>
</dbReference>
<name>A0A378YSG7_9NOCA</name>
<evidence type="ECO:0000256" key="1">
    <source>
        <dbReference type="ARBA" id="ARBA00004141"/>
    </source>
</evidence>
<keyword evidence="7" id="KW-1185">Reference proteome</keyword>
<keyword evidence="3 5" id="KW-1133">Transmembrane helix</keyword>
<evidence type="ECO:0000313" key="7">
    <source>
        <dbReference type="Proteomes" id="UP000255467"/>
    </source>
</evidence>
<evidence type="ECO:0000256" key="3">
    <source>
        <dbReference type="ARBA" id="ARBA00022989"/>
    </source>
</evidence>
<dbReference type="OrthoDB" id="3431667at2"/>
<feature type="transmembrane region" description="Helical" evidence="5">
    <location>
        <begin position="33"/>
        <end position="50"/>
    </location>
</feature>
<reference evidence="6 7" key="1">
    <citation type="submission" date="2018-06" db="EMBL/GenBank/DDBJ databases">
        <authorList>
            <consortium name="Pathogen Informatics"/>
            <person name="Doyle S."/>
        </authorList>
    </citation>
    <scope>NUCLEOTIDE SEQUENCE [LARGE SCALE GENOMIC DNA]</scope>
    <source>
        <strain evidence="6 7">NCTC1934</strain>
    </source>
</reference>
<gene>
    <name evidence="6" type="ORF">NCTC1934_04105</name>
</gene>
<evidence type="ECO:0000256" key="4">
    <source>
        <dbReference type="ARBA" id="ARBA00023136"/>
    </source>
</evidence>
<dbReference type="EMBL" id="UGRY01000002">
    <property type="protein sequence ID" value="SUA80086.1"/>
    <property type="molecule type" value="Genomic_DNA"/>
</dbReference>
<proteinExistence type="predicted"/>
<organism evidence="6 7">
    <name type="scientific">Nocardia otitidiscaviarum</name>
    <dbReference type="NCBI Taxonomy" id="1823"/>
    <lineage>
        <taxon>Bacteria</taxon>
        <taxon>Bacillati</taxon>
        <taxon>Actinomycetota</taxon>
        <taxon>Actinomycetes</taxon>
        <taxon>Mycobacteriales</taxon>
        <taxon>Nocardiaceae</taxon>
        <taxon>Nocardia</taxon>
    </lineage>
</organism>
<dbReference type="Gene3D" id="1.20.120.350">
    <property type="entry name" value="Voltage-gated potassium channels. Chain C"/>
    <property type="match status" value="1"/>
</dbReference>
<feature type="transmembrane region" description="Helical" evidence="5">
    <location>
        <begin position="56"/>
        <end position="80"/>
    </location>
</feature>
<dbReference type="AlphaFoldDB" id="A0A378YSG7"/>
<evidence type="ECO:0000313" key="6">
    <source>
        <dbReference type="EMBL" id="SUA80086.1"/>
    </source>
</evidence>
<accession>A0A378YSG7</accession>
<comment type="subcellular location">
    <subcellularLocation>
        <location evidence="1">Membrane</location>
        <topology evidence="1">Multi-pass membrane protein</topology>
    </subcellularLocation>
</comment>
<keyword evidence="2 5" id="KW-0812">Transmembrane</keyword>
<dbReference type="InterPro" id="IPR027359">
    <property type="entry name" value="Volt_channel_dom_sf"/>
</dbReference>